<gene>
    <name evidence="2" type="ORF">ABID16_001005</name>
</gene>
<dbReference type="EMBL" id="JBEPMB010000001">
    <property type="protein sequence ID" value="MET3612700.1"/>
    <property type="molecule type" value="Genomic_DNA"/>
</dbReference>
<reference evidence="2 3" key="1">
    <citation type="submission" date="2024-06" db="EMBL/GenBank/DDBJ databases">
        <title>Genomic Encyclopedia of Type Strains, Phase IV (KMG-IV): sequencing the most valuable type-strain genomes for metagenomic binning, comparative biology and taxonomic classification.</title>
        <authorList>
            <person name="Goeker M."/>
        </authorList>
    </citation>
    <scope>NUCLEOTIDE SEQUENCE [LARGE SCALE GENOMIC DNA]</scope>
    <source>
        <strain evidence="2 3">DSM 29780</strain>
    </source>
</reference>
<evidence type="ECO:0000313" key="3">
    <source>
        <dbReference type="Proteomes" id="UP001549047"/>
    </source>
</evidence>
<dbReference type="InterPro" id="IPR010127">
    <property type="entry name" value="Phasin_subfam-1"/>
</dbReference>
<protein>
    <submittedName>
        <fullName evidence="2">Phasin family protein</fullName>
    </submittedName>
</protein>
<comment type="caution">
    <text evidence="2">The sequence shown here is derived from an EMBL/GenBank/DDBJ whole genome shotgun (WGS) entry which is preliminary data.</text>
</comment>
<accession>A0ABV2IW42</accession>
<organism evidence="2 3">
    <name type="scientific">Rhizobium aquaticum</name>
    <dbReference type="NCBI Taxonomy" id="1549636"/>
    <lineage>
        <taxon>Bacteria</taxon>
        <taxon>Pseudomonadati</taxon>
        <taxon>Pseudomonadota</taxon>
        <taxon>Alphaproteobacteria</taxon>
        <taxon>Hyphomicrobiales</taxon>
        <taxon>Rhizobiaceae</taxon>
        <taxon>Rhizobium/Agrobacterium group</taxon>
        <taxon>Rhizobium</taxon>
    </lineage>
</organism>
<dbReference type="Pfam" id="PF09361">
    <property type="entry name" value="Phasin_2"/>
    <property type="match status" value="1"/>
</dbReference>
<dbReference type="RefSeq" id="WP_354555251.1">
    <property type="nucleotide sequence ID" value="NZ_JBEPMB010000001.1"/>
</dbReference>
<keyword evidence="3" id="KW-1185">Reference proteome</keyword>
<dbReference type="NCBIfam" id="TIGR01841">
    <property type="entry name" value="phasin"/>
    <property type="match status" value="1"/>
</dbReference>
<dbReference type="InterPro" id="IPR018968">
    <property type="entry name" value="Phasin"/>
</dbReference>
<proteinExistence type="predicted"/>
<dbReference type="Proteomes" id="UP001549047">
    <property type="component" value="Unassembled WGS sequence"/>
</dbReference>
<feature type="domain" description="Phasin" evidence="1">
    <location>
        <begin position="8"/>
        <end position="102"/>
    </location>
</feature>
<sequence>MFNFDEASHKSKEAMETMLKNYSAVTQGFQAIATEAADFSKKSFEESVAHVEKLAGVKSIEAAVELQTSFVKSSFEKMVAEATKISELYADVAKTAYAPFQTAMNKANVSAAPQFNEAA</sequence>
<evidence type="ECO:0000259" key="1">
    <source>
        <dbReference type="Pfam" id="PF09361"/>
    </source>
</evidence>
<name>A0ABV2IW42_9HYPH</name>
<evidence type="ECO:0000313" key="2">
    <source>
        <dbReference type="EMBL" id="MET3612700.1"/>
    </source>
</evidence>